<evidence type="ECO:0000313" key="2">
    <source>
        <dbReference type="Proteomes" id="UP000001067"/>
    </source>
</evidence>
<dbReference type="HOGENOM" id="CLU_1390878_0_0_1"/>
<dbReference type="eggNOG" id="ENOG502STWT">
    <property type="taxonomic scope" value="Eukaryota"/>
</dbReference>
<gene>
    <name evidence="1" type="ORF">PTT_13110</name>
</gene>
<protein>
    <submittedName>
        <fullName evidence="1">Uncharacterized protein</fullName>
    </submittedName>
</protein>
<dbReference type="OrthoDB" id="5390143at2759"/>
<dbReference type="EMBL" id="GL535263">
    <property type="protein sequence ID" value="EFQ90330.1"/>
    <property type="molecule type" value="Genomic_DNA"/>
</dbReference>
<dbReference type="KEGG" id="pte:PTT_13110"/>
<dbReference type="AlphaFoldDB" id="E3RVB9"/>
<organism evidence="2">
    <name type="scientific">Pyrenophora teres f. teres (strain 0-1)</name>
    <name type="common">Barley net blotch fungus</name>
    <name type="synonym">Drechslera teres f. teres</name>
    <dbReference type="NCBI Taxonomy" id="861557"/>
    <lineage>
        <taxon>Eukaryota</taxon>
        <taxon>Fungi</taxon>
        <taxon>Dikarya</taxon>
        <taxon>Ascomycota</taxon>
        <taxon>Pezizomycotina</taxon>
        <taxon>Dothideomycetes</taxon>
        <taxon>Pleosporomycetidae</taxon>
        <taxon>Pleosporales</taxon>
        <taxon>Pleosporineae</taxon>
        <taxon>Pleosporaceae</taxon>
        <taxon>Pyrenophora</taxon>
    </lineage>
</organism>
<accession>E3RVB9</accession>
<proteinExistence type="predicted"/>
<dbReference type="Proteomes" id="UP000001067">
    <property type="component" value="Unassembled WGS sequence"/>
</dbReference>
<reference evidence="1 2" key="1">
    <citation type="journal article" date="2010" name="Genome Biol.">
        <title>A first genome assembly of the barley fungal pathogen Pyrenophora teres f. teres.</title>
        <authorList>
            <person name="Ellwood S.R."/>
            <person name="Liu Z."/>
            <person name="Syme R.A."/>
            <person name="Lai Z."/>
            <person name="Hane J.K."/>
            <person name="Keiper F."/>
            <person name="Moffat C.S."/>
            <person name="Oliver R.P."/>
            <person name="Friesen T.L."/>
        </authorList>
    </citation>
    <scope>NUCLEOTIDE SEQUENCE [LARGE SCALE GENOMIC DNA]</scope>
    <source>
        <strain evidence="1 2">0-1</strain>
    </source>
</reference>
<name>E3RVB9_PYRTT</name>
<evidence type="ECO:0000313" key="1">
    <source>
        <dbReference type="EMBL" id="EFQ90330.1"/>
    </source>
</evidence>
<sequence>MSLRMDHGNRIHILGPTIRPFILHTQIRDHGRAMLSFVRTLYPPFPDTKASRILTTQFSGYKYGNDGHVCSSTITHGRTFTYVQYTTDGLNLLPGSTVATKFLANIPVWGDGVPIWCQSSDAEVLAKAAAMISTIPVTSTPPTRPTSTPAIPTTPISPFSEGMISRFQNRNRRWYIPSADHQPCHWHLPLENATQT</sequence>
<keyword evidence="2" id="KW-1185">Reference proteome</keyword>